<dbReference type="InterPro" id="IPR001460">
    <property type="entry name" value="PCN-bd_Tpept"/>
</dbReference>
<organism evidence="21">
    <name type="scientific">uncultured Cytophagales bacterium</name>
    <dbReference type="NCBI Taxonomy" id="158755"/>
    <lineage>
        <taxon>Bacteria</taxon>
        <taxon>Pseudomonadati</taxon>
        <taxon>Bacteroidota</taxon>
        <taxon>Sphingobacteriia</taxon>
        <taxon>Sphingobacteriales</taxon>
        <taxon>environmental samples</taxon>
    </lineage>
</organism>
<dbReference type="GO" id="GO:0009002">
    <property type="term" value="F:serine-type D-Ala-D-Ala carboxypeptidase activity"/>
    <property type="evidence" value="ECO:0007669"/>
    <property type="project" value="UniProtKB-EC"/>
</dbReference>
<keyword evidence="13 18" id="KW-0472">Membrane</keyword>
<evidence type="ECO:0000256" key="13">
    <source>
        <dbReference type="ARBA" id="ARBA00023136"/>
    </source>
</evidence>
<keyword evidence="8 21" id="KW-0328">Glycosyltransferase</keyword>
<dbReference type="GO" id="GO:0008360">
    <property type="term" value="P:regulation of cell shape"/>
    <property type="evidence" value="ECO:0007669"/>
    <property type="project" value="UniProtKB-KW"/>
</dbReference>
<evidence type="ECO:0000259" key="19">
    <source>
        <dbReference type="Pfam" id="PF00905"/>
    </source>
</evidence>
<dbReference type="EMBL" id="CADCTQ010000114">
    <property type="protein sequence ID" value="CAA9236343.1"/>
    <property type="molecule type" value="Genomic_DNA"/>
</dbReference>
<dbReference type="GO" id="GO:0008955">
    <property type="term" value="F:peptidoglycan glycosyltransferase activity"/>
    <property type="evidence" value="ECO:0007669"/>
    <property type="project" value="UniProtKB-EC"/>
</dbReference>
<evidence type="ECO:0000256" key="6">
    <source>
        <dbReference type="ARBA" id="ARBA00022645"/>
    </source>
</evidence>
<accession>A0A6J4I0B4</accession>
<dbReference type="InterPro" id="IPR050396">
    <property type="entry name" value="Glycosyltr_51/Transpeptidase"/>
</dbReference>
<keyword evidence="14" id="KW-0511">Multifunctional enzyme</keyword>
<comment type="catalytic activity">
    <reaction evidence="17">
        <text>[GlcNAc-(1-&gt;4)-Mur2Ac(oyl-L-Ala-gamma-D-Glu-L-Lys-D-Ala-D-Ala)](n)-di-trans,octa-cis-undecaprenyl diphosphate + beta-D-GlcNAc-(1-&gt;4)-Mur2Ac(oyl-L-Ala-gamma-D-Glu-L-Lys-D-Ala-D-Ala)-di-trans,octa-cis-undecaprenyl diphosphate = [GlcNAc-(1-&gt;4)-Mur2Ac(oyl-L-Ala-gamma-D-Glu-L-Lys-D-Ala-D-Ala)](n+1)-di-trans,octa-cis-undecaprenyl diphosphate + di-trans,octa-cis-undecaprenyl diphosphate + H(+)</text>
        <dbReference type="Rhea" id="RHEA:23708"/>
        <dbReference type="Rhea" id="RHEA-COMP:9602"/>
        <dbReference type="Rhea" id="RHEA-COMP:9603"/>
        <dbReference type="ChEBI" id="CHEBI:15378"/>
        <dbReference type="ChEBI" id="CHEBI:58405"/>
        <dbReference type="ChEBI" id="CHEBI:60033"/>
        <dbReference type="ChEBI" id="CHEBI:78435"/>
        <dbReference type="EC" id="2.4.99.28"/>
    </reaction>
</comment>
<dbReference type="Gene3D" id="3.40.710.10">
    <property type="entry name" value="DD-peptidase/beta-lactamase superfamily"/>
    <property type="match status" value="2"/>
</dbReference>
<name>A0A6J4I0B4_9SPHI</name>
<keyword evidence="5" id="KW-1003">Cell membrane</keyword>
<comment type="similarity">
    <text evidence="4">In the N-terminal section; belongs to the glycosyltransferase 51 family.</text>
</comment>
<feature type="transmembrane region" description="Helical" evidence="18">
    <location>
        <begin position="50"/>
        <end position="65"/>
    </location>
</feature>
<evidence type="ECO:0000256" key="3">
    <source>
        <dbReference type="ARBA" id="ARBA00007090"/>
    </source>
</evidence>
<dbReference type="SUPFAM" id="SSF53955">
    <property type="entry name" value="Lysozyme-like"/>
    <property type="match status" value="1"/>
</dbReference>
<evidence type="ECO:0000256" key="8">
    <source>
        <dbReference type="ARBA" id="ARBA00022676"/>
    </source>
</evidence>
<evidence type="ECO:0000256" key="10">
    <source>
        <dbReference type="ARBA" id="ARBA00022801"/>
    </source>
</evidence>
<dbReference type="SUPFAM" id="SSF56601">
    <property type="entry name" value="beta-lactamase/transpeptidase-like"/>
    <property type="match status" value="1"/>
</dbReference>
<evidence type="ECO:0000256" key="4">
    <source>
        <dbReference type="ARBA" id="ARBA00007739"/>
    </source>
</evidence>
<evidence type="ECO:0000256" key="9">
    <source>
        <dbReference type="ARBA" id="ARBA00022679"/>
    </source>
</evidence>
<proteinExistence type="inferred from homology"/>
<feature type="domain" description="Glycosyl transferase family 51" evidence="20">
    <location>
        <begin position="101"/>
        <end position="284"/>
    </location>
</feature>
<keyword evidence="7" id="KW-0645">Protease</keyword>
<evidence type="ECO:0000256" key="2">
    <source>
        <dbReference type="ARBA" id="ARBA00004752"/>
    </source>
</evidence>
<dbReference type="AlphaFoldDB" id="A0A6J4I0B4"/>
<dbReference type="PANTHER" id="PTHR32282:SF11">
    <property type="entry name" value="PENICILLIN-BINDING PROTEIN 1B"/>
    <property type="match status" value="1"/>
</dbReference>
<protein>
    <submittedName>
        <fullName evidence="21">Multimodular transpeptidase-transglycosylase</fullName>
        <ecNumber evidence="21">2.4.1.129</ecNumber>
        <ecNumber evidence="21">3.4.-.-</ecNumber>
    </submittedName>
</protein>
<evidence type="ECO:0000256" key="1">
    <source>
        <dbReference type="ARBA" id="ARBA00004236"/>
    </source>
</evidence>
<evidence type="ECO:0000256" key="17">
    <source>
        <dbReference type="ARBA" id="ARBA00049902"/>
    </source>
</evidence>
<evidence type="ECO:0000256" key="15">
    <source>
        <dbReference type="ARBA" id="ARBA00023316"/>
    </source>
</evidence>
<dbReference type="GO" id="GO:0006508">
    <property type="term" value="P:proteolysis"/>
    <property type="evidence" value="ECO:0007669"/>
    <property type="project" value="UniProtKB-KW"/>
</dbReference>
<keyword evidence="15" id="KW-0961">Cell wall biogenesis/degradation</keyword>
<dbReference type="InterPro" id="IPR023346">
    <property type="entry name" value="Lysozyme-like_dom_sf"/>
</dbReference>
<evidence type="ECO:0000256" key="16">
    <source>
        <dbReference type="ARBA" id="ARBA00034000"/>
    </source>
</evidence>
<gene>
    <name evidence="21" type="ORF">AVDCRST_MAG56-1223</name>
</gene>
<dbReference type="GO" id="GO:0009252">
    <property type="term" value="P:peptidoglycan biosynthetic process"/>
    <property type="evidence" value="ECO:0007669"/>
    <property type="project" value="UniProtKB-KW"/>
</dbReference>
<dbReference type="PANTHER" id="PTHR32282">
    <property type="entry name" value="BINDING PROTEIN TRANSPEPTIDASE, PUTATIVE-RELATED"/>
    <property type="match status" value="1"/>
</dbReference>
<evidence type="ECO:0000256" key="11">
    <source>
        <dbReference type="ARBA" id="ARBA00022960"/>
    </source>
</evidence>
<keyword evidence="10 21" id="KW-0378">Hydrolase</keyword>
<dbReference type="InterPro" id="IPR012338">
    <property type="entry name" value="Beta-lactam/transpept-like"/>
</dbReference>
<dbReference type="InterPro" id="IPR001264">
    <property type="entry name" value="Glyco_trans_51"/>
</dbReference>
<dbReference type="GO" id="GO:0008658">
    <property type="term" value="F:penicillin binding"/>
    <property type="evidence" value="ECO:0007669"/>
    <property type="project" value="InterPro"/>
</dbReference>
<comment type="subcellular location">
    <subcellularLocation>
        <location evidence="1">Cell membrane</location>
    </subcellularLocation>
</comment>
<evidence type="ECO:0000256" key="12">
    <source>
        <dbReference type="ARBA" id="ARBA00022984"/>
    </source>
</evidence>
<reference evidence="21" key="1">
    <citation type="submission" date="2020-02" db="EMBL/GenBank/DDBJ databases">
        <authorList>
            <person name="Meier V. D."/>
        </authorList>
    </citation>
    <scope>NUCLEOTIDE SEQUENCE</scope>
    <source>
        <strain evidence="21">AVDCRST_MAG56</strain>
    </source>
</reference>
<evidence type="ECO:0000256" key="18">
    <source>
        <dbReference type="SAM" id="Phobius"/>
    </source>
</evidence>
<evidence type="ECO:0000259" key="20">
    <source>
        <dbReference type="Pfam" id="PF00912"/>
    </source>
</evidence>
<feature type="domain" description="Penicillin-binding protein transpeptidase" evidence="19">
    <location>
        <begin position="464"/>
        <end position="697"/>
    </location>
</feature>
<keyword evidence="6" id="KW-0121">Carboxypeptidase</keyword>
<evidence type="ECO:0000256" key="14">
    <source>
        <dbReference type="ARBA" id="ARBA00023268"/>
    </source>
</evidence>
<dbReference type="GO" id="GO:0030288">
    <property type="term" value="C:outer membrane-bounded periplasmic space"/>
    <property type="evidence" value="ECO:0007669"/>
    <property type="project" value="TreeGrafter"/>
</dbReference>
<dbReference type="EC" id="2.4.1.129" evidence="21"/>
<evidence type="ECO:0000313" key="21">
    <source>
        <dbReference type="EMBL" id="CAA9236343.1"/>
    </source>
</evidence>
<dbReference type="Pfam" id="PF00905">
    <property type="entry name" value="Transpeptidase"/>
    <property type="match status" value="1"/>
</dbReference>
<dbReference type="EC" id="3.4.-.-" evidence="21"/>
<dbReference type="GO" id="GO:0071555">
    <property type="term" value="P:cell wall organization"/>
    <property type="evidence" value="ECO:0007669"/>
    <property type="project" value="UniProtKB-KW"/>
</dbReference>
<dbReference type="Gene3D" id="1.10.3810.10">
    <property type="entry name" value="Biosynthetic peptidoglycan transglycosylase-like"/>
    <property type="match status" value="1"/>
</dbReference>
<evidence type="ECO:0000256" key="7">
    <source>
        <dbReference type="ARBA" id="ARBA00022670"/>
    </source>
</evidence>
<comment type="catalytic activity">
    <reaction evidence="16">
        <text>Preferential cleavage: (Ac)2-L-Lys-D-Ala-|-D-Ala. Also transpeptidation of peptidyl-alanyl moieties that are N-acyl substituents of D-alanine.</text>
        <dbReference type="EC" id="3.4.16.4"/>
    </reaction>
</comment>
<keyword evidence="9 21" id="KW-0808">Transferase</keyword>
<keyword evidence="18" id="KW-1133">Transmembrane helix</keyword>
<sequence>MKISRVKTKVDWVQTQWGRLRDGLARVRNSEGYARVTATLRKRRTKVQKLWIAYAVLLGLVWFYFSSVQHNAFNLYGAMPTIDKIQNPKIDRASDLYTADGKLIGRYYKENRNPVGFNEISPNVINALIATEDVRFYQHSGIDFKGLLSAAWDALRGDARGASTISQQLAKNLHKTRKKGSGGALASVPGLGTLVIKTKEWLAAIDIEQVYTKEEILTSYLNTVEFGSNAFGINTAAKTFFNTAPDSLSVQQAALLVGVLKAPTYYSPVLHPDNALRRRNVVLSLLADHGYLTAAESDSLSKLPLGLNYHPEANQDGPDDYYRTAMNAFLNKWCEENGYDLYADGLKIYTTIDSRFQEKAETAVREQMRDMQRRFDQHWKGRNPWVDENDKEIPGFIEMVAKRTSLYKRLQQRYKQHPDSINIVMNTPRKMQIFTYDGLKEVEMSPMDSLRHHKRFLHTGLLSMDPYTGYIKAWVGGVDYKSFKYDHVKQGKRQAGSAFKPFVYLTALERGYAPCDQIRDYRVTINYVENGEAKSWTPRNADWVYSGRDMTLRHALGRSINTVTAQLTEKVGPSNVVKYAKRLGITSPLKPVPSVGLGSNDVSIYEMVGAFGTFVNEGVWTEPIFVLRIEDSKGNIVHQFTPKHKRVLNPETAWLMLYMMKGPIEEPGGTAQNLWSFDVFKNGNEFAAKTGTTSNHSDGWFMALTKDLVTGVWVGGDDRSIHFRTSALGEGSKTALPIFGRYMEKVLADPSLGIKPGPFPKPSVKIKRKYYCPTAWRPVRDSIPTVNDLQLNTEELYETLDDVLNF</sequence>
<dbReference type="InterPro" id="IPR036950">
    <property type="entry name" value="PBP_transglycosylase"/>
</dbReference>
<keyword evidence="11" id="KW-0133">Cell shape</keyword>
<keyword evidence="12" id="KW-0573">Peptidoglycan synthesis</keyword>
<dbReference type="GO" id="GO:0005886">
    <property type="term" value="C:plasma membrane"/>
    <property type="evidence" value="ECO:0007669"/>
    <property type="project" value="UniProtKB-SubCell"/>
</dbReference>
<comment type="similarity">
    <text evidence="3">In the C-terminal section; belongs to the transpeptidase family.</text>
</comment>
<dbReference type="Pfam" id="PF00912">
    <property type="entry name" value="Transgly"/>
    <property type="match status" value="1"/>
</dbReference>
<keyword evidence="18" id="KW-0812">Transmembrane</keyword>
<comment type="pathway">
    <text evidence="2">Cell wall biogenesis; peptidoglycan biosynthesis.</text>
</comment>
<evidence type="ECO:0000256" key="5">
    <source>
        <dbReference type="ARBA" id="ARBA00022475"/>
    </source>
</evidence>